<comment type="caution">
    <text evidence="2">The sequence shown here is derived from an EMBL/GenBank/DDBJ whole genome shotgun (WGS) entry which is preliminary data.</text>
</comment>
<dbReference type="InterPro" id="IPR046058">
    <property type="entry name" value="WbuC_cupin"/>
</dbReference>
<sequence length="159" mass="17048">MTAIQIIGQQTVEILSAQAKENPRLRKNLNFHANNEAACHRLLNALEPGTYVQPHCHLSADKDETLVVVAGRVGVLLFDASGVVQQSLVLAPATEYFGIHIPSGTFHSMVALSSGSVFFEAKAGPYLAIAEQERAAWAPAEGDPAAANYLGKMLSYFVV</sequence>
<dbReference type="InterPro" id="IPR027565">
    <property type="entry name" value="Cupin_WbuC"/>
</dbReference>
<evidence type="ECO:0000313" key="3">
    <source>
        <dbReference type="Proteomes" id="UP000624279"/>
    </source>
</evidence>
<protein>
    <submittedName>
        <fullName evidence="2">WbuC family cupin fold metalloprotein</fullName>
    </submittedName>
</protein>
<dbReference type="InterPro" id="IPR011051">
    <property type="entry name" value="RmlC_Cupin_sf"/>
</dbReference>
<name>A0ABR6Y7W5_9BURK</name>
<dbReference type="CDD" id="cd07005">
    <property type="entry name" value="cupin_WbuC-like"/>
    <property type="match status" value="1"/>
</dbReference>
<proteinExistence type="predicted"/>
<dbReference type="SUPFAM" id="SSF51182">
    <property type="entry name" value="RmlC-like cupins"/>
    <property type="match status" value="1"/>
</dbReference>
<gene>
    <name evidence="2" type="ORF">H8K55_03850</name>
</gene>
<dbReference type="RefSeq" id="WP_186940722.1">
    <property type="nucleotide sequence ID" value="NZ_JACOGA010000003.1"/>
</dbReference>
<evidence type="ECO:0000259" key="1">
    <source>
        <dbReference type="Pfam" id="PF19480"/>
    </source>
</evidence>
<feature type="domain" description="Cupin fold metalloprotein WbuC cupin" evidence="1">
    <location>
        <begin position="8"/>
        <end position="90"/>
    </location>
</feature>
<evidence type="ECO:0000313" key="2">
    <source>
        <dbReference type="EMBL" id="MBC3872710.1"/>
    </source>
</evidence>
<dbReference type="Proteomes" id="UP000624279">
    <property type="component" value="Unassembled WGS sequence"/>
</dbReference>
<dbReference type="NCBIfam" id="TIGR04366">
    <property type="entry name" value="cupin_WbuC"/>
    <property type="match status" value="1"/>
</dbReference>
<dbReference type="InterPro" id="IPR014710">
    <property type="entry name" value="RmlC-like_jellyroll"/>
</dbReference>
<keyword evidence="3" id="KW-1185">Reference proteome</keyword>
<dbReference type="Gene3D" id="2.60.120.10">
    <property type="entry name" value="Jelly Rolls"/>
    <property type="match status" value="1"/>
</dbReference>
<dbReference type="EMBL" id="JACOGA010000003">
    <property type="protein sequence ID" value="MBC3872710.1"/>
    <property type="molecule type" value="Genomic_DNA"/>
</dbReference>
<organism evidence="2 3">
    <name type="scientific">Undibacterium flavidum</name>
    <dbReference type="NCBI Taxonomy" id="2762297"/>
    <lineage>
        <taxon>Bacteria</taxon>
        <taxon>Pseudomonadati</taxon>
        <taxon>Pseudomonadota</taxon>
        <taxon>Betaproteobacteria</taxon>
        <taxon>Burkholderiales</taxon>
        <taxon>Oxalobacteraceae</taxon>
        <taxon>Undibacterium</taxon>
    </lineage>
</organism>
<dbReference type="Pfam" id="PF19480">
    <property type="entry name" value="DUF6016"/>
    <property type="match status" value="1"/>
</dbReference>
<accession>A0ABR6Y7W5</accession>
<reference evidence="2 3" key="1">
    <citation type="submission" date="2020-08" db="EMBL/GenBank/DDBJ databases">
        <title>Novel species isolated from subtropical streams in China.</title>
        <authorList>
            <person name="Lu H."/>
        </authorList>
    </citation>
    <scope>NUCLEOTIDE SEQUENCE [LARGE SCALE GENOMIC DNA]</scope>
    <source>
        <strain evidence="2 3">LX15W</strain>
    </source>
</reference>